<dbReference type="EMBL" id="AFBQ01000334">
    <property type="protein sequence ID" value="EHY30445.1"/>
    <property type="molecule type" value="Genomic_DNA"/>
</dbReference>
<dbReference type="GO" id="GO:0046656">
    <property type="term" value="P:folic acid biosynthetic process"/>
    <property type="evidence" value="ECO:0007669"/>
    <property type="project" value="UniProtKB-KW"/>
</dbReference>
<dbReference type="RefSeq" id="WP_008543484.1">
    <property type="nucleotide sequence ID" value="NZ_JH605011.1"/>
</dbReference>
<reference evidence="9 10" key="1">
    <citation type="submission" date="2011-11" db="EMBL/GenBank/DDBJ databases">
        <authorList>
            <person name="Weinstock G."/>
            <person name="Sodergren E."/>
            <person name="Clifton S."/>
            <person name="Fulton L."/>
            <person name="Fulton B."/>
            <person name="Courtney L."/>
            <person name="Fronick C."/>
            <person name="Harrison M."/>
            <person name="Strong C."/>
            <person name="Farmer C."/>
            <person name="Delahaunty K."/>
            <person name="Markovic C."/>
            <person name="Hall O."/>
            <person name="Minx P."/>
            <person name="Tomlinson C."/>
            <person name="Mitreva M."/>
            <person name="Hou S."/>
            <person name="Chen J."/>
            <person name="Wollam A."/>
            <person name="Pepin K.H."/>
            <person name="Johnson M."/>
            <person name="Bhonagiri V."/>
            <person name="Zhang X."/>
            <person name="Suruliraj S."/>
            <person name="Warren W."/>
            <person name="Chinwalla A."/>
            <person name="Mardis E.R."/>
            <person name="Wilson R.K."/>
        </authorList>
    </citation>
    <scope>NUCLEOTIDE SEQUENCE [LARGE SCALE GENOMIC DNA]</scope>
    <source>
        <strain evidence="9 10">YIT 11816</strain>
    </source>
</reference>
<comment type="pathway">
    <text evidence="2">Cofactor biosynthesis; tetrahydrofolate biosynthesis; 2-amino-4-hydroxy-6-hydroxymethyl-7,8-dihydropteridine diphosphate from 7,8-dihydroneopterin triphosphate: step 3/4.</text>
</comment>
<dbReference type="OrthoDB" id="8774845at2"/>
<dbReference type="Gene3D" id="3.30.1130.10">
    <property type="match status" value="1"/>
</dbReference>
<dbReference type="PANTHER" id="PTHR42844">
    <property type="entry name" value="DIHYDRONEOPTERIN ALDOLASE 1-RELATED"/>
    <property type="match status" value="1"/>
</dbReference>
<keyword evidence="6" id="KW-0456">Lyase</keyword>
<dbReference type="Pfam" id="PF02152">
    <property type="entry name" value="FolB"/>
    <property type="match status" value="1"/>
</dbReference>
<dbReference type="InterPro" id="IPR006157">
    <property type="entry name" value="FolB_dom"/>
</dbReference>
<dbReference type="SMART" id="SM00905">
    <property type="entry name" value="FolB"/>
    <property type="match status" value="1"/>
</dbReference>
<dbReference type="PANTHER" id="PTHR42844:SF1">
    <property type="entry name" value="DIHYDRONEOPTERIN ALDOLASE 1-RELATED"/>
    <property type="match status" value="1"/>
</dbReference>
<dbReference type="PATRIC" id="fig|762967.3.peg.1736"/>
<evidence type="ECO:0000259" key="8">
    <source>
        <dbReference type="SMART" id="SM00905"/>
    </source>
</evidence>
<comment type="caution">
    <text evidence="9">The sequence shown here is derived from an EMBL/GenBank/DDBJ whole genome shotgun (WGS) entry which is preliminary data.</text>
</comment>
<dbReference type="GO" id="GO:0005737">
    <property type="term" value="C:cytoplasm"/>
    <property type="evidence" value="ECO:0007669"/>
    <property type="project" value="TreeGrafter"/>
</dbReference>
<dbReference type="EC" id="4.1.2.25" evidence="4"/>
<dbReference type="AlphaFoldDB" id="H3KHG4"/>
<evidence type="ECO:0000256" key="6">
    <source>
        <dbReference type="ARBA" id="ARBA00023239"/>
    </source>
</evidence>
<organism evidence="9 10">
    <name type="scientific">Sutterella parvirubra YIT 11816</name>
    <dbReference type="NCBI Taxonomy" id="762967"/>
    <lineage>
        <taxon>Bacteria</taxon>
        <taxon>Pseudomonadati</taxon>
        <taxon>Pseudomonadota</taxon>
        <taxon>Betaproteobacteria</taxon>
        <taxon>Burkholderiales</taxon>
        <taxon>Sutterellaceae</taxon>
        <taxon>Sutterella</taxon>
    </lineage>
</organism>
<dbReference type="STRING" id="762967.HMPREF9440_02208"/>
<dbReference type="InterPro" id="IPR006156">
    <property type="entry name" value="Dihydroneopterin_aldolase"/>
</dbReference>
<dbReference type="HOGENOM" id="CLU_112632_0_1_4"/>
<keyword evidence="10" id="KW-1185">Reference proteome</keyword>
<dbReference type="GO" id="GO:0004150">
    <property type="term" value="F:dihydroneopterin aldolase activity"/>
    <property type="evidence" value="ECO:0007669"/>
    <property type="project" value="UniProtKB-EC"/>
</dbReference>
<evidence type="ECO:0000256" key="4">
    <source>
        <dbReference type="ARBA" id="ARBA00013043"/>
    </source>
</evidence>
<evidence type="ECO:0000256" key="1">
    <source>
        <dbReference type="ARBA" id="ARBA00001353"/>
    </source>
</evidence>
<feature type="domain" description="Dihydroneopterin aldolase/epimerase" evidence="8">
    <location>
        <begin position="14"/>
        <end position="123"/>
    </location>
</feature>
<sequence length="131" mass="14940">MSPSDEIRLGCRRILLRGLTLPCAIGAYERERGRLQKVAFEADVWVRRPENAREDVLDDVLNYDLIVEAIRNEAARGHVDLQETLVERIARHLAALPAVELVRVQSTKLEAYPDARIGVETWRRGDAARLR</sequence>
<dbReference type="Proteomes" id="UP000004956">
    <property type="component" value="Unassembled WGS sequence"/>
</dbReference>
<proteinExistence type="inferred from homology"/>
<protein>
    <recommendedName>
        <fullName evidence="4">dihydroneopterin aldolase</fullName>
        <ecNumber evidence="4">4.1.2.25</ecNumber>
    </recommendedName>
    <alternativeName>
        <fullName evidence="7">7,8-dihydroneopterin aldolase</fullName>
    </alternativeName>
</protein>
<name>H3KHG4_9BURK</name>
<evidence type="ECO:0000313" key="9">
    <source>
        <dbReference type="EMBL" id="EHY30445.1"/>
    </source>
</evidence>
<keyword evidence="5" id="KW-0289">Folate biosynthesis</keyword>
<evidence type="ECO:0000256" key="7">
    <source>
        <dbReference type="ARBA" id="ARBA00032903"/>
    </source>
</evidence>
<comment type="catalytic activity">
    <reaction evidence="1">
        <text>7,8-dihydroneopterin = 6-hydroxymethyl-7,8-dihydropterin + glycolaldehyde</text>
        <dbReference type="Rhea" id="RHEA:10540"/>
        <dbReference type="ChEBI" id="CHEBI:17001"/>
        <dbReference type="ChEBI" id="CHEBI:17071"/>
        <dbReference type="ChEBI" id="CHEBI:44841"/>
        <dbReference type="EC" id="4.1.2.25"/>
    </reaction>
</comment>
<evidence type="ECO:0000256" key="3">
    <source>
        <dbReference type="ARBA" id="ARBA00005708"/>
    </source>
</evidence>
<evidence type="ECO:0000256" key="2">
    <source>
        <dbReference type="ARBA" id="ARBA00005013"/>
    </source>
</evidence>
<comment type="similarity">
    <text evidence="3">Belongs to the DHNA family.</text>
</comment>
<dbReference type="InterPro" id="IPR043133">
    <property type="entry name" value="GTP-CH-I_C/QueF"/>
</dbReference>
<dbReference type="SUPFAM" id="SSF55620">
    <property type="entry name" value="Tetrahydrobiopterin biosynthesis enzymes-like"/>
    <property type="match status" value="1"/>
</dbReference>
<accession>H3KHG4</accession>
<evidence type="ECO:0000313" key="10">
    <source>
        <dbReference type="Proteomes" id="UP000004956"/>
    </source>
</evidence>
<evidence type="ECO:0000256" key="5">
    <source>
        <dbReference type="ARBA" id="ARBA00022909"/>
    </source>
</evidence>
<gene>
    <name evidence="9" type="ORF">HMPREF9440_02208</name>
</gene>